<keyword evidence="5" id="KW-1133">Transmembrane helix</keyword>
<dbReference type="GO" id="GO:0005773">
    <property type="term" value="C:vacuole"/>
    <property type="evidence" value="ECO:0007669"/>
    <property type="project" value="UniProtKB-SubCell"/>
</dbReference>
<dbReference type="OrthoDB" id="5307922at2759"/>
<evidence type="ECO:0000256" key="5">
    <source>
        <dbReference type="SAM" id="Phobius"/>
    </source>
</evidence>
<dbReference type="InParanoid" id="D7TCD4"/>
<sequence>MSNTTFLPQPLHIPILFYLLFLLLLPFINLHSHCPHKNKLFRVKLLDLRAEGLTLTNLLIFFSRYILYFEIPEPFTSLSTLNQKRSLLIKPLAMTGNNGFRPSKHCLQACSSFALASTLAFTLQIYFFSPISPDPLHLPHVSATLNYPTSNKLQEVAKIGEGLLDKPEDVCFDGEGILYTATRDGWIKRLHRNGSWEDWRLIGGDTLLGVTTTRTGGIVVCDTQKGLLKVGEDGVSLLTSHVNGSEIRFADDVIEASDGSLYFSVASSKFGLHDWYLDVLEAKPHGQLLKYDPLLNETSILLDNLAFANGVALSQDEDFLVVCETWKFRCLKYWLKGERKGRTEVFVDNLPGGPDNINLAPDGSFWIALLELSREGMGFVHTSKASKHLVATFPKLLGLVQGMQKKAMVVKVGADGKMMKRFNDPNGSVMSFVTNALEFEEHLYLGSLNTNFIGKLPLTTA</sequence>
<keyword evidence="3" id="KW-0926">Vacuole</keyword>
<dbReference type="PANTHER" id="PTHR10426">
    <property type="entry name" value="STRICTOSIDINE SYNTHASE-RELATED"/>
    <property type="match status" value="1"/>
</dbReference>
<keyword evidence="5" id="KW-0472">Membrane</keyword>
<evidence type="ECO:0000256" key="4">
    <source>
        <dbReference type="ARBA" id="ARBA00023180"/>
    </source>
</evidence>
<feature type="transmembrane region" description="Helical" evidence="5">
    <location>
        <begin position="12"/>
        <end position="31"/>
    </location>
</feature>
<organism evidence="7 8">
    <name type="scientific">Vitis vinifera</name>
    <name type="common">Grape</name>
    <dbReference type="NCBI Taxonomy" id="29760"/>
    <lineage>
        <taxon>Eukaryota</taxon>
        <taxon>Viridiplantae</taxon>
        <taxon>Streptophyta</taxon>
        <taxon>Embryophyta</taxon>
        <taxon>Tracheophyta</taxon>
        <taxon>Spermatophyta</taxon>
        <taxon>Magnoliopsida</taxon>
        <taxon>eudicotyledons</taxon>
        <taxon>Gunneridae</taxon>
        <taxon>Pentapetalae</taxon>
        <taxon>rosids</taxon>
        <taxon>Vitales</taxon>
        <taxon>Vitaceae</taxon>
        <taxon>Viteae</taxon>
        <taxon>Vitis</taxon>
    </lineage>
</organism>
<reference evidence="8" key="1">
    <citation type="journal article" date="2007" name="Nature">
        <title>The grapevine genome sequence suggests ancestral hexaploidization in major angiosperm phyla.</title>
        <authorList>
            <consortium name="The French-Italian Public Consortium for Grapevine Genome Characterization."/>
            <person name="Jaillon O."/>
            <person name="Aury J.-M."/>
            <person name="Noel B."/>
            <person name="Policriti A."/>
            <person name="Clepet C."/>
            <person name="Casagrande A."/>
            <person name="Choisne N."/>
            <person name="Aubourg S."/>
            <person name="Vitulo N."/>
            <person name="Jubin C."/>
            <person name="Vezzi A."/>
            <person name="Legeai F."/>
            <person name="Hugueney P."/>
            <person name="Dasilva C."/>
            <person name="Horner D."/>
            <person name="Mica E."/>
            <person name="Jublot D."/>
            <person name="Poulain J."/>
            <person name="Bruyere C."/>
            <person name="Billault A."/>
            <person name="Segurens B."/>
            <person name="Gouyvenoux M."/>
            <person name="Ugarte E."/>
            <person name="Cattonaro F."/>
            <person name="Anthouard V."/>
            <person name="Vico V."/>
            <person name="Del Fabbro C."/>
            <person name="Alaux M."/>
            <person name="Di Gaspero G."/>
            <person name="Dumas V."/>
            <person name="Felice N."/>
            <person name="Paillard S."/>
            <person name="Juman I."/>
            <person name="Moroldo M."/>
            <person name="Scalabrin S."/>
            <person name="Canaguier A."/>
            <person name="Le Clainche I."/>
            <person name="Malacrida G."/>
            <person name="Durand E."/>
            <person name="Pesole G."/>
            <person name="Laucou V."/>
            <person name="Chatelet P."/>
            <person name="Merdinoglu D."/>
            <person name="Delledonne M."/>
            <person name="Pezzotti M."/>
            <person name="Lecharny A."/>
            <person name="Scarpelli C."/>
            <person name="Artiguenave F."/>
            <person name="Pe M.E."/>
            <person name="Valle G."/>
            <person name="Morgante M."/>
            <person name="Caboche M."/>
            <person name="Adam-Blondon A.-F."/>
            <person name="Weissenbach J."/>
            <person name="Quetier F."/>
            <person name="Wincker P."/>
        </authorList>
    </citation>
    <scope>NUCLEOTIDE SEQUENCE [LARGE SCALE GENOMIC DNA]</scope>
    <source>
        <strain evidence="8">cv. Pinot noir / PN40024</strain>
    </source>
</reference>
<feature type="domain" description="Strictosidine synthase conserved region" evidence="6">
    <location>
        <begin position="255"/>
        <end position="338"/>
    </location>
</feature>
<dbReference type="STRING" id="29760.D7TCD4"/>
<feature type="transmembrane region" description="Helical" evidence="5">
    <location>
        <begin position="52"/>
        <end position="69"/>
    </location>
</feature>
<evidence type="ECO:0000313" key="8">
    <source>
        <dbReference type="Proteomes" id="UP000009183"/>
    </source>
</evidence>
<dbReference type="HOGENOM" id="CLU_023267_0_2_1"/>
<comment type="similarity">
    <text evidence="2">Belongs to the strictosidine synthase family.</text>
</comment>
<evidence type="ECO:0000256" key="3">
    <source>
        <dbReference type="ARBA" id="ARBA00022554"/>
    </source>
</evidence>
<dbReference type="Pfam" id="PF20067">
    <property type="entry name" value="SSL_N"/>
    <property type="match status" value="1"/>
</dbReference>
<dbReference type="PaxDb" id="29760-VIT_11s0016g00870.t01"/>
<comment type="subcellular location">
    <subcellularLocation>
        <location evidence="1">Vacuole</location>
    </subcellularLocation>
</comment>
<dbReference type="Gene3D" id="2.120.10.30">
    <property type="entry name" value="TolB, C-terminal domain"/>
    <property type="match status" value="1"/>
</dbReference>
<evidence type="ECO:0000313" key="7">
    <source>
        <dbReference type="EMBL" id="CBI27792.3"/>
    </source>
</evidence>
<accession>D7TCD4</accession>
<gene>
    <name evidence="7" type="ordered locus">VIT_11s0016g00870</name>
</gene>
<dbReference type="InterPro" id="IPR011042">
    <property type="entry name" value="6-blade_b-propeller_TolB-like"/>
</dbReference>
<dbReference type="GO" id="GO:0016787">
    <property type="term" value="F:hydrolase activity"/>
    <property type="evidence" value="ECO:0000318"/>
    <property type="project" value="GO_Central"/>
</dbReference>
<dbReference type="Proteomes" id="UP000009183">
    <property type="component" value="Chromosome 11"/>
</dbReference>
<dbReference type="AlphaFoldDB" id="D7TCD4"/>
<dbReference type="EMBL" id="FN595756">
    <property type="protein sequence ID" value="CBI27792.3"/>
    <property type="molecule type" value="Genomic_DNA"/>
</dbReference>
<dbReference type="OMA" id="GMEFVHT"/>
<dbReference type="Pfam" id="PF03088">
    <property type="entry name" value="Str_synth"/>
    <property type="match status" value="1"/>
</dbReference>
<keyword evidence="8" id="KW-1185">Reference proteome</keyword>
<evidence type="ECO:0000256" key="2">
    <source>
        <dbReference type="ARBA" id="ARBA00009191"/>
    </source>
</evidence>
<evidence type="ECO:0000259" key="6">
    <source>
        <dbReference type="Pfam" id="PF03088"/>
    </source>
</evidence>
<dbReference type="eggNOG" id="KOG1520">
    <property type="taxonomic scope" value="Eukaryota"/>
</dbReference>
<dbReference type="SUPFAM" id="SSF63829">
    <property type="entry name" value="Calcium-dependent phosphotriesterase"/>
    <property type="match status" value="1"/>
</dbReference>
<dbReference type="InterPro" id="IPR018119">
    <property type="entry name" value="Strictosidine_synth_cons-reg"/>
</dbReference>
<dbReference type="FunFam" id="2.120.10.30:FF:000066">
    <property type="entry name" value="ABC transporter permease protein"/>
    <property type="match status" value="1"/>
</dbReference>
<protein>
    <recommendedName>
        <fullName evidence="6">Strictosidine synthase conserved region domain-containing protein</fullName>
    </recommendedName>
</protein>
<name>D7TCD4_VITVI</name>
<proteinExistence type="inferred from homology"/>
<evidence type="ECO:0000256" key="1">
    <source>
        <dbReference type="ARBA" id="ARBA00004116"/>
    </source>
</evidence>
<keyword evidence="5" id="KW-0812">Transmembrane</keyword>
<dbReference type="PANTHER" id="PTHR10426:SF68">
    <property type="entry name" value="OS07G0614000 PROTEIN"/>
    <property type="match status" value="1"/>
</dbReference>
<keyword evidence="4" id="KW-0325">Glycoprotein</keyword>